<dbReference type="EMBL" id="CAADJA010000002">
    <property type="protein sequence ID" value="VFS49728.1"/>
    <property type="molecule type" value="Genomic_DNA"/>
</dbReference>
<organism evidence="3 4">
    <name type="scientific">Budvicia aquatica</name>
    <dbReference type="NCBI Taxonomy" id="82979"/>
    <lineage>
        <taxon>Bacteria</taxon>
        <taxon>Pseudomonadati</taxon>
        <taxon>Pseudomonadota</taxon>
        <taxon>Gammaproteobacteria</taxon>
        <taxon>Enterobacterales</taxon>
        <taxon>Budviciaceae</taxon>
        <taxon>Budvicia</taxon>
    </lineage>
</organism>
<proteinExistence type="predicted"/>
<name>A0A484ZP19_9GAMM</name>
<keyword evidence="2" id="KW-0732">Signal</keyword>
<dbReference type="AlphaFoldDB" id="A0A484ZP19"/>
<dbReference type="Pfam" id="PF06476">
    <property type="entry name" value="DUF1090"/>
    <property type="match status" value="1"/>
</dbReference>
<feature type="region of interest" description="Disordered" evidence="1">
    <location>
        <begin position="96"/>
        <end position="130"/>
    </location>
</feature>
<protein>
    <submittedName>
        <fullName evidence="3">Protein of uncharacterized function (DUF1090)</fullName>
    </submittedName>
</protein>
<feature type="signal peptide" evidence="2">
    <location>
        <begin position="1"/>
        <end position="23"/>
    </location>
</feature>
<sequence>MEIAMLKRICLIATMIISPAVLAGNSTSGKDYCAIKKEKIQQQIEYAKQYNNPHRVAGLQRALSNVETYCTNEGYRADNEERIAKKERKVAEREAELREAKASGRSDKIAKKQRKLREAESELEEALERL</sequence>
<evidence type="ECO:0000313" key="3">
    <source>
        <dbReference type="EMBL" id="VFS49728.1"/>
    </source>
</evidence>
<evidence type="ECO:0000256" key="2">
    <source>
        <dbReference type="SAM" id="SignalP"/>
    </source>
</evidence>
<feature type="chain" id="PRO_5019776745" evidence="2">
    <location>
        <begin position="24"/>
        <end position="130"/>
    </location>
</feature>
<evidence type="ECO:0000256" key="1">
    <source>
        <dbReference type="SAM" id="MobiDB-lite"/>
    </source>
</evidence>
<dbReference type="Proteomes" id="UP000373449">
    <property type="component" value="Unassembled WGS sequence"/>
</dbReference>
<dbReference type="InterPro" id="IPR009468">
    <property type="entry name" value="DUF1090"/>
</dbReference>
<gene>
    <name evidence="3" type="primary">yqjC_2</name>
    <name evidence="3" type="ORF">NCTC12282_04149</name>
</gene>
<evidence type="ECO:0000313" key="4">
    <source>
        <dbReference type="Proteomes" id="UP000373449"/>
    </source>
</evidence>
<accession>A0A484ZP19</accession>
<reference evidence="3 4" key="1">
    <citation type="submission" date="2019-03" db="EMBL/GenBank/DDBJ databases">
        <authorList>
            <consortium name="Pathogen Informatics"/>
        </authorList>
    </citation>
    <scope>NUCLEOTIDE SEQUENCE [LARGE SCALE GENOMIC DNA]</scope>
    <source>
        <strain evidence="3 4">NCTC12282</strain>
    </source>
</reference>